<sequence>MVLLIAHQSQRTVKGNTIHQTATTAENACQAVDDLDHMVAHINFKLQKQQGEISTATRHLLQLAAAAGSKLQTATAAHNAAAKPAASMATNLAKLAGMQIMVAEQHATEIQGKNGAAVAGGAWFGQNGMPIQLKTLGKANLQCHNHLQTRPRTMATKEKVNDRYAVTFVHLSKATPATGAGAAGPRICADETATNQVCPADSASNPTNILLAGGKLTKKALTTYQAKSESDTTYEPATKQATEQMPPQAAVTDLLKNLDSVDQQIAKLTYKADDILPAALLDDEETKQALLQILKPGTTWDKVSEHEIQIEELKKKLLKSDQTDAGTKL</sequence>
<proteinExistence type="predicted"/>
<reference evidence="1" key="1">
    <citation type="submission" date="2016-08" db="EMBL/GenBank/DDBJ databases">
        <title>VSG repertoire of Trypanosoma brucei EATRO 1125.</title>
        <authorList>
            <person name="Cross G.A."/>
        </authorList>
    </citation>
    <scope>NUCLEOTIDE SEQUENCE</scope>
    <source>
        <strain evidence="1">EATRO 1125</strain>
    </source>
</reference>
<dbReference type="SUPFAM" id="SSF58087">
    <property type="entry name" value="Variant surface glycoprotein (N-terminal domain)"/>
    <property type="match status" value="1"/>
</dbReference>
<dbReference type="EMBL" id="KX700265">
    <property type="protein sequence ID" value="APD74221.1"/>
    <property type="molecule type" value="Genomic_DNA"/>
</dbReference>
<accession>A0A1J0R8J3</accession>
<organism evidence="1">
    <name type="scientific">Trypanosoma brucei</name>
    <dbReference type="NCBI Taxonomy" id="5691"/>
    <lineage>
        <taxon>Eukaryota</taxon>
        <taxon>Discoba</taxon>
        <taxon>Euglenozoa</taxon>
        <taxon>Kinetoplastea</taxon>
        <taxon>Metakinetoplastina</taxon>
        <taxon>Trypanosomatida</taxon>
        <taxon>Trypanosomatidae</taxon>
        <taxon>Trypanosoma</taxon>
    </lineage>
</organism>
<dbReference type="VEuPathDB" id="TriTrypDB:Tb11.v5.0645"/>
<dbReference type="AlphaFoldDB" id="A0A1J0R8J3"/>
<dbReference type="VEuPathDB" id="TriTrypDB:Tb427_000398900"/>
<protein>
    <submittedName>
        <fullName evidence="1">Variant surface glycoprotein 1125.2790</fullName>
    </submittedName>
</protein>
<name>A0A1J0R8J3_9TRYP</name>
<evidence type="ECO:0000313" key="1">
    <source>
        <dbReference type="EMBL" id="APD74221.1"/>
    </source>
</evidence>